<dbReference type="PROSITE" id="PS01035">
    <property type="entry name" value="PTS_EIIB_TYPE_1_CYS"/>
    <property type="match status" value="1"/>
</dbReference>
<evidence type="ECO:0000256" key="1">
    <source>
        <dbReference type="ARBA" id="ARBA00004651"/>
    </source>
</evidence>
<dbReference type="NCBIfam" id="TIGR01998">
    <property type="entry name" value="PTS-II-BC-nag"/>
    <property type="match status" value="1"/>
</dbReference>
<accession>A0A8J2V1L1</accession>
<feature type="transmembrane region" description="Helical" evidence="12">
    <location>
        <begin position="158"/>
        <end position="181"/>
    </location>
</feature>
<dbReference type="PROSITE" id="PS51103">
    <property type="entry name" value="PTS_EIIC_TYPE_1"/>
    <property type="match status" value="1"/>
</dbReference>
<feature type="transmembrane region" description="Helical" evidence="12">
    <location>
        <begin position="247"/>
        <end position="270"/>
    </location>
</feature>
<dbReference type="InterPro" id="IPR036878">
    <property type="entry name" value="Glu_permease_IIB"/>
</dbReference>
<evidence type="ECO:0000256" key="6">
    <source>
        <dbReference type="ARBA" id="ARBA00022683"/>
    </source>
</evidence>
<comment type="caution">
    <text evidence="11">Lacks conserved residue(s) required for the propagation of feature annotation.</text>
</comment>
<feature type="active site" description="Phosphocysteine intermediate; for EIIB activity" evidence="11">
    <location>
        <position position="435"/>
    </location>
</feature>
<feature type="domain" description="PTS EIIB type-1" evidence="13">
    <location>
        <begin position="413"/>
        <end position="495"/>
    </location>
</feature>
<dbReference type="InterPro" id="IPR003352">
    <property type="entry name" value="PTS_EIIC"/>
</dbReference>
<dbReference type="NCBIfam" id="TIGR00826">
    <property type="entry name" value="EIIB_glc"/>
    <property type="match status" value="1"/>
</dbReference>
<dbReference type="CDD" id="cd00212">
    <property type="entry name" value="PTS_IIB_glc"/>
    <property type="match status" value="1"/>
</dbReference>
<evidence type="ECO:0000256" key="9">
    <source>
        <dbReference type="ARBA" id="ARBA00022989"/>
    </source>
</evidence>
<dbReference type="GO" id="GO:0090563">
    <property type="term" value="F:protein-phosphocysteine-sugar phosphotransferase activity"/>
    <property type="evidence" value="ECO:0007669"/>
    <property type="project" value="TreeGrafter"/>
</dbReference>
<organism evidence="15 16">
    <name type="scientific">Aquisalinus flavus</name>
    <dbReference type="NCBI Taxonomy" id="1526572"/>
    <lineage>
        <taxon>Bacteria</taxon>
        <taxon>Pseudomonadati</taxon>
        <taxon>Pseudomonadota</taxon>
        <taxon>Alphaproteobacteria</taxon>
        <taxon>Parvularculales</taxon>
        <taxon>Parvularculaceae</taxon>
        <taxon>Aquisalinus</taxon>
    </lineage>
</organism>
<dbReference type="Gene3D" id="3.30.1360.60">
    <property type="entry name" value="Glucose permease domain IIB"/>
    <property type="match status" value="2"/>
</dbReference>
<feature type="transmembrane region" description="Helical" evidence="12">
    <location>
        <begin position="334"/>
        <end position="351"/>
    </location>
</feature>
<dbReference type="PANTHER" id="PTHR30009">
    <property type="entry name" value="CYTOCHROME C-TYPE SYNTHESIS PROTEIN AND PTS TRANSMEMBRANE COMPONENT"/>
    <property type="match status" value="1"/>
</dbReference>
<evidence type="ECO:0000256" key="11">
    <source>
        <dbReference type="PROSITE-ProRule" id="PRU00421"/>
    </source>
</evidence>
<evidence type="ECO:0000259" key="14">
    <source>
        <dbReference type="PROSITE" id="PS51103"/>
    </source>
</evidence>
<keyword evidence="8" id="KW-0418">Kinase</keyword>
<keyword evidence="16" id="KW-1185">Reference proteome</keyword>
<evidence type="ECO:0000259" key="13">
    <source>
        <dbReference type="PROSITE" id="PS51098"/>
    </source>
</evidence>
<keyword evidence="3" id="KW-1003">Cell membrane</keyword>
<dbReference type="RefSeq" id="WP_188159917.1">
    <property type="nucleotide sequence ID" value="NZ_BMGH01000001.1"/>
</dbReference>
<evidence type="ECO:0000256" key="12">
    <source>
        <dbReference type="SAM" id="Phobius"/>
    </source>
</evidence>
<dbReference type="Proteomes" id="UP000613582">
    <property type="component" value="Unassembled WGS sequence"/>
</dbReference>
<feature type="transmembrane region" description="Helical" evidence="12">
    <location>
        <begin position="218"/>
        <end position="235"/>
    </location>
</feature>
<dbReference type="Pfam" id="PF02378">
    <property type="entry name" value="PTS_EIIC"/>
    <property type="match status" value="1"/>
</dbReference>
<keyword evidence="10 12" id="KW-0472">Membrane</keyword>
<comment type="caution">
    <text evidence="15">The sequence shown here is derived from an EMBL/GenBank/DDBJ whole genome shotgun (WGS) entry which is preliminary data.</text>
</comment>
<comment type="subcellular location">
    <subcellularLocation>
        <location evidence="1">Cell membrane</location>
        <topology evidence="1">Multi-pass membrane protein</topology>
    </subcellularLocation>
</comment>
<keyword evidence="9 12" id="KW-1133">Transmembrane helix</keyword>
<dbReference type="InterPro" id="IPR013013">
    <property type="entry name" value="PTS_EIIC_1"/>
</dbReference>
<feature type="transmembrane region" description="Helical" evidence="12">
    <location>
        <begin position="187"/>
        <end position="206"/>
    </location>
</feature>
<feature type="transmembrane region" description="Helical" evidence="12">
    <location>
        <begin position="119"/>
        <end position="138"/>
    </location>
</feature>
<feature type="transmembrane region" description="Helical" evidence="12">
    <location>
        <begin position="307"/>
        <end position="327"/>
    </location>
</feature>
<dbReference type="PROSITE" id="PS51098">
    <property type="entry name" value="PTS_EIIB_TYPE_1"/>
    <property type="match status" value="2"/>
</dbReference>
<dbReference type="GO" id="GO:0008982">
    <property type="term" value="F:protein-N(PI)-phosphohistidine-sugar phosphotransferase activity"/>
    <property type="evidence" value="ECO:0007669"/>
    <property type="project" value="InterPro"/>
</dbReference>
<evidence type="ECO:0000256" key="3">
    <source>
        <dbReference type="ARBA" id="ARBA00022475"/>
    </source>
</evidence>
<keyword evidence="5" id="KW-0808">Transferase</keyword>
<dbReference type="GO" id="GO:0016301">
    <property type="term" value="F:kinase activity"/>
    <property type="evidence" value="ECO:0007669"/>
    <property type="project" value="UniProtKB-KW"/>
</dbReference>
<dbReference type="GO" id="GO:0015572">
    <property type="term" value="F:N-acetylglucosamine transmembrane transporter activity"/>
    <property type="evidence" value="ECO:0007669"/>
    <property type="project" value="InterPro"/>
</dbReference>
<dbReference type="PANTHER" id="PTHR30009:SF4">
    <property type="entry name" value="PTS SYSTEM N-ACETYLGLUCOSAMINE-SPECIFIC EIICBA COMPONENT"/>
    <property type="match status" value="1"/>
</dbReference>
<evidence type="ECO:0000256" key="5">
    <source>
        <dbReference type="ARBA" id="ARBA00022679"/>
    </source>
</evidence>
<keyword evidence="6" id="KW-0598">Phosphotransferase system</keyword>
<dbReference type="SUPFAM" id="SSF55604">
    <property type="entry name" value="Glucose permease domain IIB"/>
    <property type="match status" value="2"/>
</dbReference>
<dbReference type="InterPro" id="IPR018113">
    <property type="entry name" value="PTrfase_EIIB_Cys"/>
</dbReference>
<evidence type="ECO:0000313" key="15">
    <source>
        <dbReference type="EMBL" id="GGD00739.1"/>
    </source>
</evidence>
<evidence type="ECO:0000313" key="16">
    <source>
        <dbReference type="Proteomes" id="UP000613582"/>
    </source>
</evidence>
<proteinExistence type="predicted"/>
<feature type="transmembrane region" description="Helical" evidence="12">
    <location>
        <begin position="12"/>
        <end position="29"/>
    </location>
</feature>
<protein>
    <submittedName>
        <fullName evidence="15">PTS N-acetylglucosamine transporter subunit IIABC</fullName>
    </submittedName>
</protein>
<reference evidence="15" key="2">
    <citation type="submission" date="2020-09" db="EMBL/GenBank/DDBJ databases">
        <authorList>
            <person name="Sun Q."/>
            <person name="Zhou Y."/>
        </authorList>
    </citation>
    <scope>NUCLEOTIDE SEQUENCE</scope>
    <source>
        <strain evidence="15">CGMCC 1.12921</strain>
    </source>
</reference>
<dbReference type="EMBL" id="BMGH01000001">
    <property type="protein sequence ID" value="GGD00739.1"/>
    <property type="molecule type" value="Genomic_DNA"/>
</dbReference>
<feature type="transmembrane region" description="Helical" evidence="12">
    <location>
        <begin position="41"/>
        <end position="66"/>
    </location>
</feature>
<dbReference type="GO" id="GO:0009401">
    <property type="term" value="P:phosphoenolpyruvate-dependent sugar phosphotransferase system"/>
    <property type="evidence" value="ECO:0007669"/>
    <property type="project" value="UniProtKB-KW"/>
</dbReference>
<gene>
    <name evidence="15" type="ORF">GCM10011342_07210</name>
</gene>
<dbReference type="InterPro" id="IPR050429">
    <property type="entry name" value="PTS_Glucose_EIICBA"/>
</dbReference>
<evidence type="ECO:0000256" key="4">
    <source>
        <dbReference type="ARBA" id="ARBA00022597"/>
    </source>
</evidence>
<dbReference type="InterPro" id="IPR010974">
    <property type="entry name" value="PTS_IIBC_nag"/>
</dbReference>
<dbReference type="GO" id="GO:0019866">
    <property type="term" value="C:organelle inner membrane"/>
    <property type="evidence" value="ECO:0007669"/>
    <property type="project" value="InterPro"/>
</dbReference>
<evidence type="ECO:0000256" key="2">
    <source>
        <dbReference type="ARBA" id="ARBA00022448"/>
    </source>
</evidence>
<evidence type="ECO:0000256" key="8">
    <source>
        <dbReference type="ARBA" id="ARBA00022777"/>
    </source>
</evidence>
<reference evidence="15" key="1">
    <citation type="journal article" date="2014" name="Int. J. Syst. Evol. Microbiol.">
        <title>Complete genome sequence of Corynebacterium casei LMG S-19264T (=DSM 44701T), isolated from a smear-ripened cheese.</title>
        <authorList>
            <consortium name="US DOE Joint Genome Institute (JGI-PGF)"/>
            <person name="Walter F."/>
            <person name="Albersmeier A."/>
            <person name="Kalinowski J."/>
            <person name="Ruckert C."/>
        </authorList>
    </citation>
    <scope>NUCLEOTIDE SEQUENCE</scope>
    <source>
        <strain evidence="15">CGMCC 1.12921</strain>
    </source>
</reference>
<evidence type="ECO:0000256" key="7">
    <source>
        <dbReference type="ARBA" id="ARBA00022692"/>
    </source>
</evidence>
<sequence>MASLMANVQNLGRTLMLPIAVLPVAGLLLRFGQPDLFDIPFIAASGAAIFSNLGLLFAIGVAVGFAKDNNGAAGLAGAVCYFVATQGARTLIAVPPEVLSAVDETARALAEAAWLDREIGKLGVPVGIVAGIASGVLYNRYHDIRLPEFLAFFGGRRFVPIAAGCFGVVLAAIVGLGWIGIEGAMDAFSRAVVASGEIGVFIYGVLNRILIVTGLHHILNNVAWFIVGDFGGVTGDLNRFFAGDPEAGRFMAGFFPVMMFGLPAACLAMYHAAPKDRRAEVGGMYLSLGLTSLLTGVTEPIEFTFMFLAPVLYGIHAVLTGLSMVIMDVLNVKIGFGFSAGLIDYVLNFNLSTRPLLLLPVGLVYGLLYYGMFRFCIARFNLKTPGRDTAVVTAPGRGQQTSTGQTGRAGQSGQTALGFIEALGGAGNLASVDACMTRLRLVLNDPAAVDEARLKSLGAKGFIRPSATTMQVVLGPVADQVASEIRAALGGYTVVEQGKVPAPRPGQPDAVPLEVLGPVLAALGGIENVRSLRTLASRIRLSVQDRSMIDRGGLESLGLRGMVDNGDGSVHLIFGPQATAIGQALSGLVEKRKSHEA</sequence>
<keyword evidence="2" id="KW-0813">Transport</keyword>
<feature type="transmembrane region" description="Helical" evidence="12">
    <location>
        <begin position="282"/>
        <end position="301"/>
    </location>
</feature>
<dbReference type="Pfam" id="PF00367">
    <property type="entry name" value="PTS_EIIB"/>
    <property type="match status" value="1"/>
</dbReference>
<dbReference type="GO" id="GO:0015764">
    <property type="term" value="P:N-acetylglucosamine transport"/>
    <property type="evidence" value="ECO:0007669"/>
    <property type="project" value="TreeGrafter"/>
</dbReference>
<name>A0A8J2V1L1_9PROT</name>
<dbReference type="GO" id="GO:0005886">
    <property type="term" value="C:plasma membrane"/>
    <property type="evidence" value="ECO:0007669"/>
    <property type="project" value="UniProtKB-SubCell"/>
</dbReference>
<feature type="transmembrane region" description="Helical" evidence="12">
    <location>
        <begin position="357"/>
        <end position="377"/>
    </location>
</feature>
<evidence type="ECO:0000256" key="10">
    <source>
        <dbReference type="ARBA" id="ARBA00023136"/>
    </source>
</evidence>
<keyword evidence="7 12" id="KW-0812">Transmembrane</keyword>
<dbReference type="AlphaFoldDB" id="A0A8J2V1L1"/>
<feature type="domain" description="PTS EIIB type-1" evidence="13">
    <location>
        <begin position="513"/>
        <end position="595"/>
    </location>
</feature>
<keyword evidence="4" id="KW-0762">Sugar transport</keyword>
<dbReference type="InterPro" id="IPR001996">
    <property type="entry name" value="PTS_IIB_1"/>
</dbReference>
<feature type="domain" description="PTS EIIC type-1" evidence="14">
    <location>
        <begin position="2"/>
        <end position="389"/>
    </location>
</feature>